<evidence type="ECO:0000259" key="7">
    <source>
        <dbReference type="PROSITE" id="PS50917"/>
    </source>
</evidence>
<dbReference type="CDD" id="cd21543">
    <property type="entry name" value="SPOC_SHARP"/>
    <property type="match status" value="1"/>
</dbReference>
<comment type="caution">
    <text evidence="8">The sequence shown here is derived from an EMBL/GenBank/DDBJ whole genome shotgun (WGS) entry which is preliminary data.</text>
</comment>
<name>A0A4S2MC88_OPIFE</name>
<dbReference type="AlphaFoldDB" id="A0A4S2MC88"/>
<evidence type="ECO:0000256" key="5">
    <source>
        <dbReference type="ARBA" id="ARBA00023163"/>
    </source>
</evidence>
<dbReference type="GO" id="GO:0003723">
    <property type="term" value="F:RNA binding"/>
    <property type="evidence" value="ECO:0007669"/>
    <property type="project" value="UniProtKB-KW"/>
</dbReference>
<feature type="domain" description="SPOC" evidence="7">
    <location>
        <begin position="1"/>
        <end position="140"/>
    </location>
</feature>
<dbReference type="Pfam" id="PF07744">
    <property type="entry name" value="SPOC"/>
    <property type="match status" value="1"/>
</dbReference>
<evidence type="ECO:0000313" key="9">
    <source>
        <dbReference type="Proteomes" id="UP000308267"/>
    </source>
</evidence>
<evidence type="ECO:0000256" key="6">
    <source>
        <dbReference type="ARBA" id="ARBA00023242"/>
    </source>
</evidence>
<proteinExistence type="predicted"/>
<dbReference type="EMBL" id="SJOL01002045">
    <property type="protein sequence ID" value="TGZ74203.1"/>
    <property type="molecule type" value="Genomic_DNA"/>
</dbReference>
<dbReference type="InterPro" id="IPR012921">
    <property type="entry name" value="SPOC_C"/>
</dbReference>
<dbReference type="GO" id="GO:0005634">
    <property type="term" value="C:nucleus"/>
    <property type="evidence" value="ECO:0007669"/>
    <property type="project" value="UniProtKB-SubCell"/>
</dbReference>
<dbReference type="InterPro" id="IPR010912">
    <property type="entry name" value="SPOC_met"/>
</dbReference>
<accession>A0A4S2MC88</accession>
<keyword evidence="5" id="KW-0804">Transcription</keyword>
<keyword evidence="6" id="KW-0539">Nucleus</keyword>
<keyword evidence="3" id="KW-0805">Transcription regulation</keyword>
<keyword evidence="9" id="KW-1185">Reference proteome</keyword>
<evidence type="ECO:0000256" key="1">
    <source>
        <dbReference type="ARBA" id="ARBA00004123"/>
    </source>
</evidence>
<gene>
    <name evidence="8" type="ORF">CRM22_001071</name>
</gene>
<evidence type="ECO:0000256" key="2">
    <source>
        <dbReference type="ARBA" id="ARBA00022884"/>
    </source>
</evidence>
<dbReference type="PROSITE" id="PS50917">
    <property type="entry name" value="SPOC"/>
    <property type="match status" value="1"/>
</dbReference>
<evidence type="ECO:0000256" key="4">
    <source>
        <dbReference type="ARBA" id="ARBA00023054"/>
    </source>
</evidence>
<dbReference type="SUPFAM" id="SSF100939">
    <property type="entry name" value="SPOC domain-like"/>
    <property type="match status" value="1"/>
</dbReference>
<dbReference type="OrthoDB" id="6407164at2759"/>
<dbReference type="Gene3D" id="2.40.290.10">
    <property type="match status" value="1"/>
</dbReference>
<dbReference type="STRING" id="147828.A0A4S2MC88"/>
<dbReference type="Proteomes" id="UP000308267">
    <property type="component" value="Unassembled WGS sequence"/>
</dbReference>
<sequence length="141" mass="15471">MRLLASGGGGQPQHSLVASGGPLRIVQRMRLEPAQLEGVQRKIHQEGASCECLAIPAGNEAVELMQQTQILNDSFIRYMQEKMAAGIINVGFPDFQQGLYVVHIFPPCEFSHTQLDLAAPDLNRRVIQANQSHLLVVITTV</sequence>
<organism evidence="8 9">
    <name type="scientific">Opisthorchis felineus</name>
    <dbReference type="NCBI Taxonomy" id="147828"/>
    <lineage>
        <taxon>Eukaryota</taxon>
        <taxon>Metazoa</taxon>
        <taxon>Spiralia</taxon>
        <taxon>Lophotrochozoa</taxon>
        <taxon>Platyhelminthes</taxon>
        <taxon>Trematoda</taxon>
        <taxon>Digenea</taxon>
        <taxon>Opisthorchiida</taxon>
        <taxon>Opisthorchiata</taxon>
        <taxon>Opisthorchiidae</taxon>
        <taxon>Opisthorchis</taxon>
    </lineage>
</organism>
<protein>
    <recommendedName>
        <fullName evidence="7">SPOC domain-containing protein</fullName>
    </recommendedName>
</protein>
<dbReference type="FunFam" id="2.40.290.10:FF:000002">
    <property type="entry name" value="Spen family transcriptional repressor"/>
    <property type="match status" value="1"/>
</dbReference>
<dbReference type="InterPro" id="IPR016194">
    <property type="entry name" value="SPOC-like_C_dom_sf"/>
</dbReference>
<comment type="subcellular location">
    <subcellularLocation>
        <location evidence="1">Nucleus</location>
    </subcellularLocation>
</comment>
<evidence type="ECO:0000256" key="3">
    <source>
        <dbReference type="ARBA" id="ARBA00023015"/>
    </source>
</evidence>
<keyword evidence="2" id="KW-0694">RNA-binding</keyword>
<evidence type="ECO:0000313" key="8">
    <source>
        <dbReference type="EMBL" id="TGZ74203.1"/>
    </source>
</evidence>
<keyword evidence="4" id="KW-0175">Coiled coil</keyword>
<reference evidence="8 9" key="1">
    <citation type="journal article" date="2019" name="BMC Genomics">
        <title>New insights from Opisthorchis felineus genome: update on genomics of the epidemiologically important liver flukes.</title>
        <authorList>
            <person name="Ershov N.I."/>
            <person name="Mordvinov V.A."/>
            <person name="Prokhortchouk E.B."/>
            <person name="Pakharukova M.Y."/>
            <person name="Gunbin K.V."/>
            <person name="Ustyantsev K."/>
            <person name="Genaev M.A."/>
            <person name="Blinov A.G."/>
            <person name="Mazur A."/>
            <person name="Boulygina E."/>
            <person name="Tsygankova S."/>
            <person name="Khrameeva E."/>
            <person name="Chekanov N."/>
            <person name="Fan G."/>
            <person name="Xiao A."/>
            <person name="Zhang H."/>
            <person name="Xu X."/>
            <person name="Yang H."/>
            <person name="Solovyev V."/>
            <person name="Lee S.M."/>
            <person name="Liu X."/>
            <person name="Afonnikov D.A."/>
            <person name="Skryabin K.G."/>
        </authorList>
    </citation>
    <scope>NUCLEOTIDE SEQUENCE [LARGE SCALE GENOMIC DNA]</scope>
    <source>
        <strain evidence="8">AK-0245</strain>
        <tissue evidence="8">Whole organism</tissue>
    </source>
</reference>